<dbReference type="AlphaFoldDB" id="A0AAD9JPH0"/>
<keyword evidence="1 3" id="KW-0328">Glycosyltransferase</keyword>
<dbReference type="CDD" id="cd11301">
    <property type="entry name" value="Fut1_Fut2_like"/>
    <property type="match status" value="1"/>
</dbReference>
<organism evidence="4 5">
    <name type="scientific">Ridgeia piscesae</name>
    <name type="common">Tubeworm</name>
    <dbReference type="NCBI Taxonomy" id="27915"/>
    <lineage>
        <taxon>Eukaryota</taxon>
        <taxon>Metazoa</taxon>
        <taxon>Spiralia</taxon>
        <taxon>Lophotrochozoa</taxon>
        <taxon>Annelida</taxon>
        <taxon>Polychaeta</taxon>
        <taxon>Sedentaria</taxon>
        <taxon>Canalipalpata</taxon>
        <taxon>Sabellida</taxon>
        <taxon>Siboglinidae</taxon>
        <taxon>Ridgeia</taxon>
    </lineage>
</organism>
<reference evidence="4" key="1">
    <citation type="journal article" date="2023" name="Mol. Biol. Evol.">
        <title>Third-Generation Sequencing Reveals the Adaptive Role of the Epigenome in Three Deep-Sea Polychaetes.</title>
        <authorList>
            <person name="Perez M."/>
            <person name="Aroh O."/>
            <person name="Sun Y."/>
            <person name="Lan Y."/>
            <person name="Juniper S.K."/>
            <person name="Young C.R."/>
            <person name="Angers B."/>
            <person name="Qian P.Y."/>
        </authorList>
    </citation>
    <scope>NUCLEOTIDE SEQUENCE</scope>
    <source>
        <strain evidence="4">R07B-5</strain>
    </source>
</reference>
<keyword evidence="2 3" id="KW-0808">Transferase</keyword>
<dbReference type="GO" id="GO:0008107">
    <property type="term" value="F:galactoside 2-alpha-L-fucosyltransferase activity"/>
    <property type="evidence" value="ECO:0007669"/>
    <property type="project" value="InterPro"/>
</dbReference>
<comment type="subcellular location">
    <subcellularLocation>
        <location evidence="3">Golgi apparatus</location>
        <location evidence="3">Golgi stack membrane</location>
        <topology evidence="3">Single-pass type II membrane protein</topology>
    </subcellularLocation>
</comment>
<evidence type="ECO:0000256" key="1">
    <source>
        <dbReference type="ARBA" id="ARBA00022676"/>
    </source>
</evidence>
<comment type="caution">
    <text evidence="4">The sequence shown here is derived from an EMBL/GenBank/DDBJ whole genome shotgun (WGS) entry which is preliminary data.</text>
</comment>
<dbReference type="GO" id="GO:0005975">
    <property type="term" value="P:carbohydrate metabolic process"/>
    <property type="evidence" value="ECO:0007669"/>
    <property type="project" value="InterPro"/>
</dbReference>
<dbReference type="PANTHER" id="PTHR11927">
    <property type="entry name" value="GALACTOSIDE 2-L-FUCOSYLTRANSFERASE"/>
    <property type="match status" value="1"/>
</dbReference>
<dbReference type="EC" id="2.4.1.-" evidence="3"/>
<dbReference type="InterPro" id="IPR002516">
    <property type="entry name" value="Glyco_trans_11"/>
</dbReference>
<proteinExistence type="inferred from homology"/>
<accession>A0AAD9JPH0</accession>
<dbReference type="GO" id="GO:0032580">
    <property type="term" value="C:Golgi cisterna membrane"/>
    <property type="evidence" value="ECO:0007669"/>
    <property type="project" value="UniProtKB-SubCell"/>
</dbReference>
<keyword evidence="5" id="KW-1185">Reference proteome</keyword>
<comment type="pathway">
    <text evidence="3">Protein modification; protein glycosylation.</text>
</comment>
<evidence type="ECO:0000313" key="4">
    <source>
        <dbReference type="EMBL" id="KAK2156542.1"/>
    </source>
</evidence>
<evidence type="ECO:0000256" key="3">
    <source>
        <dbReference type="RuleBase" id="RU363129"/>
    </source>
</evidence>
<dbReference type="Proteomes" id="UP001209878">
    <property type="component" value="Unassembled WGS sequence"/>
</dbReference>
<keyword evidence="3" id="KW-0812">Transmembrane</keyword>
<evidence type="ECO:0000256" key="2">
    <source>
        <dbReference type="ARBA" id="ARBA00022679"/>
    </source>
</evidence>
<keyword evidence="3" id="KW-0735">Signal-anchor</keyword>
<keyword evidence="3" id="KW-0333">Golgi apparatus</keyword>
<gene>
    <name evidence="4" type="ORF">NP493_1964g00001</name>
</gene>
<dbReference type="EMBL" id="JAODUO010001961">
    <property type="protein sequence ID" value="KAK2156542.1"/>
    <property type="molecule type" value="Genomic_DNA"/>
</dbReference>
<name>A0AAD9JPH0_RIDPI</name>
<evidence type="ECO:0000313" key="5">
    <source>
        <dbReference type="Proteomes" id="UP001209878"/>
    </source>
</evidence>
<keyword evidence="3" id="KW-0325">Glycoprotein</keyword>
<protein>
    <recommendedName>
        <fullName evidence="3">L-Fucosyltransferase</fullName>
        <ecNumber evidence="3">2.4.1.-</ecNumber>
    </recommendedName>
</protein>
<sequence>MYSDRWRLPCWKRMFTATLVATVVVCVLLETYSSQGTVGLIPPPYGPSRSYLTVDYDYPNKRLGNLLFNFASTLGIARMTNMTPIYGRDFALVKYFRLNVTLVDDIDNAMGMSVGYDEYGSRACAYDPFVERLRTINTRLHGYYQSWKYFRQNEHDLRAHLHFRFDVLSRAQEFLRMNTPPQWKLVSFTRVGIHVRRGDILRDYFQNYGYTVATEAYFTRAMALFKEQFPRIQFVVCSDDIAWCREHVRDESVVYSEGNSPIIDLAILSSCDHVIMSTGSFSWWAAWLAGGMAVYYDDWPRPMSQLEYFVTKSDYFYPTWAPISMKDRHWKRRVKLTPMYTRSDTFSVPVKTTSNKSLL</sequence>
<comment type="similarity">
    <text evidence="3">Belongs to the glycosyltransferase 11 family.</text>
</comment>
<dbReference type="Pfam" id="PF01531">
    <property type="entry name" value="Glyco_transf_11"/>
    <property type="match status" value="1"/>
</dbReference>
<dbReference type="PANTHER" id="PTHR11927:SF9">
    <property type="entry name" value="L-FUCOSYLTRANSFERASE"/>
    <property type="match status" value="1"/>
</dbReference>